<keyword evidence="3" id="KW-1185">Reference proteome</keyword>
<evidence type="ECO:0000259" key="1">
    <source>
        <dbReference type="Pfam" id="PF07179"/>
    </source>
</evidence>
<evidence type="ECO:0000313" key="3">
    <source>
        <dbReference type="Proteomes" id="UP001108029"/>
    </source>
</evidence>
<reference evidence="2" key="1">
    <citation type="submission" date="2021-12" db="EMBL/GenBank/DDBJ databases">
        <authorList>
            <person name="Lee J.-H."/>
            <person name="Kim S.-B."/>
        </authorList>
    </citation>
    <scope>NUCLEOTIDE SEQUENCE</scope>
    <source>
        <strain evidence="2">NR30</strain>
    </source>
</reference>
<evidence type="ECO:0000313" key="2">
    <source>
        <dbReference type="EMBL" id="MCD9880739.1"/>
    </source>
</evidence>
<dbReference type="InterPro" id="IPR009839">
    <property type="entry name" value="SseB_N"/>
</dbReference>
<feature type="domain" description="SseB protein N-terminal" evidence="1">
    <location>
        <begin position="18"/>
        <end position="116"/>
    </location>
</feature>
<dbReference type="Pfam" id="PF07179">
    <property type="entry name" value="SseB"/>
    <property type="match status" value="1"/>
</dbReference>
<dbReference type="EMBL" id="JAJSBI010000045">
    <property type="protein sequence ID" value="MCD9880739.1"/>
    <property type="molecule type" value="Genomic_DNA"/>
</dbReference>
<organism evidence="2 3">
    <name type="scientific">Streptomyces guryensis</name>
    <dbReference type="NCBI Taxonomy" id="2886947"/>
    <lineage>
        <taxon>Bacteria</taxon>
        <taxon>Bacillati</taxon>
        <taxon>Actinomycetota</taxon>
        <taxon>Actinomycetes</taxon>
        <taxon>Kitasatosporales</taxon>
        <taxon>Streptomycetaceae</taxon>
        <taxon>Streptomyces</taxon>
    </lineage>
</organism>
<dbReference type="AlphaFoldDB" id="A0A9Q3ZBW2"/>
<proteinExistence type="predicted"/>
<comment type="caution">
    <text evidence="2">The sequence shown here is derived from an EMBL/GenBank/DDBJ whole genome shotgun (WGS) entry which is preliminary data.</text>
</comment>
<gene>
    <name evidence="2" type="ORF">LJ657_45825</name>
</gene>
<accession>A0A9Q3ZBW2</accession>
<protein>
    <submittedName>
        <fullName evidence="2">SseB family protein</fullName>
    </submittedName>
</protein>
<sequence>MRDTGQGLAERLAGSHEGWLDGAALVDEFRRALVLVPLSGEAVWSADTGGVRWLYAFTCEESLRRFLVARGIGPDTEVPYMRVFGARLLDVAVPAVGVPAGIAVDVAGPWPGLLPPVAGIVPPAAVAA</sequence>
<name>A0A9Q3ZBW2_9ACTN</name>
<dbReference type="RefSeq" id="WP_232655661.1">
    <property type="nucleotide sequence ID" value="NZ_JAJSBI010000045.1"/>
</dbReference>
<dbReference type="Proteomes" id="UP001108029">
    <property type="component" value="Unassembled WGS sequence"/>
</dbReference>